<reference evidence="2" key="1">
    <citation type="submission" date="2020-03" db="EMBL/GenBank/DDBJ databases">
        <authorList>
            <person name="He L."/>
        </authorList>
    </citation>
    <scope>NUCLEOTIDE SEQUENCE</scope>
    <source>
        <strain evidence="2">CkLH20</strain>
    </source>
</reference>
<protein>
    <recommendedName>
        <fullName evidence="4">DNA (cytosine-5)-methyltransferase 1 replication foci domain-containing protein</fullName>
    </recommendedName>
</protein>
<dbReference type="OrthoDB" id="5382953at2759"/>
<reference evidence="2" key="2">
    <citation type="submission" date="2020-11" db="EMBL/GenBank/DDBJ databases">
        <title>Whole genome sequencing of Colletotrichum sp.</title>
        <authorList>
            <person name="Li H."/>
        </authorList>
    </citation>
    <scope>NUCLEOTIDE SEQUENCE</scope>
    <source>
        <strain evidence="2">CkLH20</strain>
    </source>
</reference>
<sequence>MFGRRRRTSDSTTGTLDHDSHAYTNELNVLKKFDRSLKDADALQTFVLEDATIYDRAGRTVELFTVGTKGPFTVRGRVLIDGEQKKRAKNPATKSALIETKLCTRYAIGSIDSEVVTYGAWAGGECGWYEIQPPSALYRPIFDHTIEGISIYYGIMMAIEEHQKDTESGKKGKKRGRKASPKELTIETLLFKYAVAVGDGATYDEVVSRCDEHAPFLISHFYEDSPNFDWSPTVFFKWMVGRHRDIHTTVLESRKKKAANAAIKEELPEETESIAPPVASDEPPAQKALSKRRQRSRPDVGVASDDVDTPDVSNTSQVSIRSRSRAKTQAQSRSPPSTSPAVTQAASVEAMDVDAVPLTLPQRPAQNQPSGEQSNIDLILQALEELRPELEPLSKSSLSKVSSKIYYRHSIKHYKGSSEILSYYAQELLERLDEDAWGGSKFWGELQDIAAGPRKQLENISLEQVPSQLTRRKAKTVKAELNEPRDMAALATPPPKRVGRPAGKMSALRLVGSKGSKRRFDSTDGTPDTVSRGSKAAKISHPDDSENDEGMEDDNVDDGASSSIDDDSEIDTNGSPSALKVVVRAENLPTTDAKGPNGTWVCDEEGCGFLVRNAEQDEGRERIQEHIQEAHYEDENRDARIDLAVTEGVKNHLPIDHLLEKIRQMGERVLKKEETTIDEVPVPQPIKRRLIS</sequence>
<feature type="region of interest" description="Disordered" evidence="1">
    <location>
        <begin position="487"/>
        <end position="578"/>
    </location>
</feature>
<keyword evidence="3" id="KW-1185">Reference proteome</keyword>
<comment type="caution">
    <text evidence="2">The sequence shown here is derived from an EMBL/GenBank/DDBJ whole genome shotgun (WGS) entry which is preliminary data.</text>
</comment>
<name>A0A9P6LQ05_9PEZI</name>
<evidence type="ECO:0000256" key="1">
    <source>
        <dbReference type="SAM" id="MobiDB-lite"/>
    </source>
</evidence>
<feature type="compositionally biased region" description="Acidic residues" evidence="1">
    <location>
        <begin position="545"/>
        <end position="557"/>
    </location>
</feature>
<dbReference type="EMBL" id="JAATWM020000003">
    <property type="protein sequence ID" value="KAF9881056.1"/>
    <property type="molecule type" value="Genomic_DNA"/>
</dbReference>
<proteinExistence type="predicted"/>
<accession>A0A9P6LQ05</accession>
<feature type="region of interest" description="Disordered" evidence="1">
    <location>
        <begin position="261"/>
        <end position="345"/>
    </location>
</feature>
<evidence type="ECO:0008006" key="4">
    <source>
        <dbReference type="Google" id="ProtNLM"/>
    </source>
</evidence>
<evidence type="ECO:0000313" key="3">
    <source>
        <dbReference type="Proteomes" id="UP000781932"/>
    </source>
</evidence>
<dbReference type="RefSeq" id="XP_038750517.1">
    <property type="nucleotide sequence ID" value="XM_038883925.1"/>
</dbReference>
<evidence type="ECO:0000313" key="2">
    <source>
        <dbReference type="EMBL" id="KAF9881056.1"/>
    </source>
</evidence>
<dbReference type="GeneID" id="62156999"/>
<gene>
    <name evidence="2" type="ORF">CkaCkLH20_01206</name>
</gene>
<organism evidence="2 3">
    <name type="scientific">Colletotrichum karsti</name>
    <dbReference type="NCBI Taxonomy" id="1095194"/>
    <lineage>
        <taxon>Eukaryota</taxon>
        <taxon>Fungi</taxon>
        <taxon>Dikarya</taxon>
        <taxon>Ascomycota</taxon>
        <taxon>Pezizomycotina</taxon>
        <taxon>Sordariomycetes</taxon>
        <taxon>Hypocreomycetidae</taxon>
        <taxon>Glomerellales</taxon>
        <taxon>Glomerellaceae</taxon>
        <taxon>Colletotrichum</taxon>
        <taxon>Colletotrichum boninense species complex</taxon>
    </lineage>
</organism>
<dbReference type="AlphaFoldDB" id="A0A9P6LQ05"/>
<dbReference type="Proteomes" id="UP000781932">
    <property type="component" value="Unassembled WGS sequence"/>
</dbReference>
<feature type="compositionally biased region" description="Polar residues" evidence="1">
    <location>
        <begin position="311"/>
        <end position="345"/>
    </location>
</feature>
<feature type="compositionally biased region" description="Polar residues" evidence="1">
    <location>
        <begin position="523"/>
        <end position="532"/>
    </location>
</feature>